<dbReference type="AlphaFoldDB" id="A0AAF1BQG3"/>
<protein>
    <submittedName>
        <fullName evidence="2">Uncharacterized protein</fullName>
    </submittedName>
</protein>
<evidence type="ECO:0000256" key="1">
    <source>
        <dbReference type="SAM" id="MobiDB-lite"/>
    </source>
</evidence>
<dbReference type="GeneID" id="87812750"/>
<evidence type="ECO:0000313" key="3">
    <source>
        <dbReference type="Proteomes" id="UP000827549"/>
    </source>
</evidence>
<proteinExistence type="predicted"/>
<reference evidence="2" key="1">
    <citation type="submission" date="2023-10" db="EMBL/GenBank/DDBJ databases">
        <authorList>
            <person name="Noh H."/>
        </authorList>
    </citation>
    <scope>NUCLEOTIDE SEQUENCE</scope>
    <source>
        <strain evidence="2">DUCC4014</strain>
    </source>
</reference>
<keyword evidence="3" id="KW-1185">Reference proteome</keyword>
<evidence type="ECO:0000313" key="2">
    <source>
        <dbReference type="EMBL" id="WOO86100.1"/>
    </source>
</evidence>
<gene>
    <name evidence="2" type="ORF">LOC62_07G009589</name>
</gene>
<feature type="compositionally biased region" description="Low complexity" evidence="1">
    <location>
        <begin position="8"/>
        <end position="26"/>
    </location>
</feature>
<sequence length="384" mass="43351">MSPTTADATTNSTAVEASTSSATTATADPNTINYGGIVSDPDFFPLVACHFNNKDTHTLRLVSKSFLDAVDKFVPDAGDKCWFKVMRPFNSNYPASFPAIVPDDGGRVQFLPRDKNNDEWNQRYLARTARALRNVRELKFEGSAVIPIPMIAAMFMAAKIFPHLDHVVLYPLITDRRPEVYQTLLDVLFRDLPTRPAPSLAIVGGIGALNNPTGPFVPNRHSHSPIVVPASVQRLDIIIMGFWADLFDDRVYPQILFAEGQRPKEVNIDFLGPKCGVGRQERVESVAAMKRFLGVTGRYVNHDTRRREWLIELLGTLVTSQHQHHPKRVKIIGIQDLRFPRPEYQVNLDNEVRYIIHEVAIRSATDDVTFGEINELLRGWCWYE</sequence>
<feature type="region of interest" description="Disordered" evidence="1">
    <location>
        <begin position="1"/>
        <end position="26"/>
    </location>
</feature>
<organism evidence="2 3">
    <name type="scientific">Vanrija pseudolonga</name>
    <dbReference type="NCBI Taxonomy" id="143232"/>
    <lineage>
        <taxon>Eukaryota</taxon>
        <taxon>Fungi</taxon>
        <taxon>Dikarya</taxon>
        <taxon>Basidiomycota</taxon>
        <taxon>Agaricomycotina</taxon>
        <taxon>Tremellomycetes</taxon>
        <taxon>Trichosporonales</taxon>
        <taxon>Trichosporonaceae</taxon>
        <taxon>Vanrija</taxon>
    </lineage>
</organism>
<accession>A0AAF1BQG3</accession>
<dbReference type="EMBL" id="CP086720">
    <property type="protein sequence ID" value="WOO86100.1"/>
    <property type="molecule type" value="Genomic_DNA"/>
</dbReference>
<dbReference type="Proteomes" id="UP000827549">
    <property type="component" value="Chromosome 7"/>
</dbReference>
<dbReference type="RefSeq" id="XP_062632126.1">
    <property type="nucleotide sequence ID" value="XM_062776142.1"/>
</dbReference>
<name>A0AAF1BQG3_9TREE</name>